<keyword evidence="2" id="KW-1185">Reference proteome</keyword>
<name>A0AAV5KNK9_9ROSI</name>
<comment type="caution">
    <text evidence="1">The sequence shown here is derived from an EMBL/GenBank/DDBJ whole genome shotgun (WGS) entry which is preliminary data.</text>
</comment>
<dbReference type="EMBL" id="BPVZ01000071">
    <property type="protein sequence ID" value="GKV26129.1"/>
    <property type="molecule type" value="Genomic_DNA"/>
</dbReference>
<evidence type="ECO:0000313" key="1">
    <source>
        <dbReference type="EMBL" id="GKV26129.1"/>
    </source>
</evidence>
<evidence type="ECO:0000313" key="2">
    <source>
        <dbReference type="Proteomes" id="UP001054252"/>
    </source>
</evidence>
<protein>
    <submittedName>
        <fullName evidence="1">Uncharacterized protein</fullName>
    </submittedName>
</protein>
<organism evidence="1 2">
    <name type="scientific">Rubroshorea leprosula</name>
    <dbReference type="NCBI Taxonomy" id="152421"/>
    <lineage>
        <taxon>Eukaryota</taxon>
        <taxon>Viridiplantae</taxon>
        <taxon>Streptophyta</taxon>
        <taxon>Embryophyta</taxon>
        <taxon>Tracheophyta</taxon>
        <taxon>Spermatophyta</taxon>
        <taxon>Magnoliopsida</taxon>
        <taxon>eudicotyledons</taxon>
        <taxon>Gunneridae</taxon>
        <taxon>Pentapetalae</taxon>
        <taxon>rosids</taxon>
        <taxon>malvids</taxon>
        <taxon>Malvales</taxon>
        <taxon>Dipterocarpaceae</taxon>
        <taxon>Rubroshorea</taxon>
    </lineage>
</organism>
<dbReference type="Proteomes" id="UP001054252">
    <property type="component" value="Unassembled WGS sequence"/>
</dbReference>
<accession>A0AAV5KNK9</accession>
<gene>
    <name evidence="1" type="ORF">SLEP1_g35480</name>
</gene>
<reference evidence="1 2" key="1">
    <citation type="journal article" date="2021" name="Commun. Biol.">
        <title>The genome of Shorea leprosula (Dipterocarpaceae) highlights the ecological relevance of drought in aseasonal tropical rainforests.</title>
        <authorList>
            <person name="Ng K.K.S."/>
            <person name="Kobayashi M.J."/>
            <person name="Fawcett J.A."/>
            <person name="Hatakeyama M."/>
            <person name="Paape T."/>
            <person name="Ng C.H."/>
            <person name="Ang C.C."/>
            <person name="Tnah L.H."/>
            <person name="Lee C.T."/>
            <person name="Nishiyama T."/>
            <person name="Sese J."/>
            <person name="O'Brien M.J."/>
            <person name="Copetti D."/>
            <person name="Mohd Noor M.I."/>
            <person name="Ong R.C."/>
            <person name="Putra M."/>
            <person name="Sireger I.Z."/>
            <person name="Indrioko S."/>
            <person name="Kosugi Y."/>
            <person name="Izuno A."/>
            <person name="Isagi Y."/>
            <person name="Lee S.L."/>
            <person name="Shimizu K.K."/>
        </authorList>
    </citation>
    <scope>NUCLEOTIDE SEQUENCE [LARGE SCALE GENOMIC DNA]</scope>
    <source>
        <strain evidence="1">214</strain>
    </source>
</reference>
<sequence>MHVKTRLYYIGHHCPNAGGVRSNSGYHLHSPQNKSVIQTYSHVVECKSDASQANQEEQEQSE</sequence>
<proteinExistence type="predicted"/>
<dbReference type="AlphaFoldDB" id="A0AAV5KNK9"/>